<sequence>MLRLDGRQNDQLRPISIVYEGLDRVDGSARFSLGTSSSLVSVSGPIEVRPAAELPSQAALEVSIRPLAGLPGTDSKALSSILKSILSSFLLLSQHPRTLVQVVCQALSGNETGSGSGSAGRGWNASLIASLVNASTAALLSASSVPMNGVVCAVAVGRLANPKASQSTLILDPSEAELPLLAGGGCFAFLISSTLPSQNKNPSDSDIPPVSLIWTNYTAVGPLFDVSELAEAQRLAEVGAVEVWRKLKESIRHIGQRDVEASLVKNERPSALLEEKGDDEAAMEI</sequence>
<dbReference type="Pfam" id="PF01138">
    <property type="entry name" value="RNase_PH"/>
    <property type="match status" value="1"/>
</dbReference>
<evidence type="ECO:0000256" key="2">
    <source>
        <dbReference type="ARBA" id="ARBA00006678"/>
    </source>
</evidence>
<keyword evidence="5" id="KW-0539">Nucleus</keyword>
<evidence type="ECO:0000313" key="8">
    <source>
        <dbReference type="Proteomes" id="UP001212997"/>
    </source>
</evidence>
<dbReference type="GO" id="GO:0071028">
    <property type="term" value="P:nuclear mRNA surveillance"/>
    <property type="evidence" value="ECO:0007669"/>
    <property type="project" value="TreeGrafter"/>
</dbReference>
<dbReference type="Gene3D" id="3.30.230.70">
    <property type="entry name" value="GHMP Kinase, N-terminal domain"/>
    <property type="match status" value="1"/>
</dbReference>
<evidence type="ECO:0000256" key="4">
    <source>
        <dbReference type="ARBA" id="ARBA00022835"/>
    </source>
</evidence>
<dbReference type="GO" id="GO:0071051">
    <property type="term" value="P:poly(A)-dependent snoRNA 3'-end processing"/>
    <property type="evidence" value="ECO:0007669"/>
    <property type="project" value="TreeGrafter"/>
</dbReference>
<dbReference type="GO" id="GO:0034475">
    <property type="term" value="P:U4 snRNA 3'-end processing"/>
    <property type="evidence" value="ECO:0007669"/>
    <property type="project" value="TreeGrafter"/>
</dbReference>
<proteinExistence type="inferred from homology"/>
<organism evidence="7 8">
    <name type="scientific">Meripilus lineatus</name>
    <dbReference type="NCBI Taxonomy" id="2056292"/>
    <lineage>
        <taxon>Eukaryota</taxon>
        <taxon>Fungi</taxon>
        <taxon>Dikarya</taxon>
        <taxon>Basidiomycota</taxon>
        <taxon>Agaricomycotina</taxon>
        <taxon>Agaricomycetes</taxon>
        <taxon>Polyporales</taxon>
        <taxon>Meripilaceae</taxon>
        <taxon>Meripilus</taxon>
    </lineage>
</organism>
<comment type="similarity">
    <text evidence="2">Belongs to the RNase PH family.</text>
</comment>
<keyword evidence="8" id="KW-1185">Reference proteome</keyword>
<dbReference type="InterPro" id="IPR020568">
    <property type="entry name" value="Ribosomal_Su5_D2-typ_SF"/>
</dbReference>
<dbReference type="InterPro" id="IPR001247">
    <property type="entry name" value="ExoRNase_PH_dom1"/>
</dbReference>
<dbReference type="GO" id="GO:0000176">
    <property type="term" value="C:nuclear exosome (RNase complex)"/>
    <property type="evidence" value="ECO:0007669"/>
    <property type="project" value="TreeGrafter"/>
</dbReference>
<evidence type="ECO:0000259" key="6">
    <source>
        <dbReference type="Pfam" id="PF01138"/>
    </source>
</evidence>
<evidence type="ECO:0000313" key="7">
    <source>
        <dbReference type="EMBL" id="KAJ3491571.1"/>
    </source>
</evidence>
<protein>
    <recommendedName>
        <fullName evidence="6">Exoribonuclease phosphorolytic domain-containing protein</fullName>
    </recommendedName>
</protein>
<dbReference type="SUPFAM" id="SSF55666">
    <property type="entry name" value="Ribonuclease PH domain 2-like"/>
    <property type="match status" value="1"/>
</dbReference>
<comment type="subcellular location">
    <subcellularLocation>
        <location evidence="1">Nucleus</location>
    </subcellularLocation>
</comment>
<evidence type="ECO:0000256" key="5">
    <source>
        <dbReference type="ARBA" id="ARBA00023242"/>
    </source>
</evidence>
<dbReference type="GO" id="GO:0016075">
    <property type="term" value="P:rRNA catabolic process"/>
    <property type="evidence" value="ECO:0007669"/>
    <property type="project" value="TreeGrafter"/>
</dbReference>
<dbReference type="AlphaFoldDB" id="A0AAD5YIC0"/>
<dbReference type="GO" id="GO:0003723">
    <property type="term" value="F:RNA binding"/>
    <property type="evidence" value="ECO:0007669"/>
    <property type="project" value="TreeGrafter"/>
</dbReference>
<evidence type="ECO:0000256" key="1">
    <source>
        <dbReference type="ARBA" id="ARBA00004123"/>
    </source>
</evidence>
<dbReference type="InterPro" id="IPR050080">
    <property type="entry name" value="RNase_PH"/>
</dbReference>
<accession>A0AAD5YIC0</accession>
<dbReference type="InterPro" id="IPR027408">
    <property type="entry name" value="PNPase/RNase_PH_dom_sf"/>
</dbReference>
<dbReference type="GO" id="GO:0006364">
    <property type="term" value="P:rRNA processing"/>
    <property type="evidence" value="ECO:0007669"/>
    <property type="project" value="UniProtKB-KW"/>
</dbReference>
<dbReference type="Proteomes" id="UP001212997">
    <property type="component" value="Unassembled WGS sequence"/>
</dbReference>
<dbReference type="GO" id="GO:0005730">
    <property type="term" value="C:nucleolus"/>
    <property type="evidence" value="ECO:0007669"/>
    <property type="project" value="TreeGrafter"/>
</dbReference>
<keyword evidence="4" id="KW-0271">Exosome</keyword>
<dbReference type="PANTHER" id="PTHR11953:SF1">
    <property type="entry name" value="EXOSOME COMPLEX COMPONENT RRP46"/>
    <property type="match status" value="1"/>
</dbReference>
<dbReference type="SUPFAM" id="SSF54211">
    <property type="entry name" value="Ribosomal protein S5 domain 2-like"/>
    <property type="match status" value="1"/>
</dbReference>
<feature type="domain" description="Exoribonuclease phosphorolytic" evidence="6">
    <location>
        <begin position="11"/>
        <end position="142"/>
    </location>
</feature>
<gene>
    <name evidence="7" type="ORF">NLI96_g609</name>
</gene>
<keyword evidence="3" id="KW-0698">rRNA processing</keyword>
<dbReference type="PANTHER" id="PTHR11953">
    <property type="entry name" value="EXOSOME COMPLEX COMPONENT"/>
    <property type="match status" value="1"/>
</dbReference>
<comment type="caution">
    <text evidence="7">The sequence shown here is derived from an EMBL/GenBank/DDBJ whole genome shotgun (WGS) entry which is preliminary data.</text>
</comment>
<dbReference type="InterPro" id="IPR036345">
    <property type="entry name" value="ExoRNase_PH_dom2_sf"/>
</dbReference>
<evidence type="ECO:0000256" key="3">
    <source>
        <dbReference type="ARBA" id="ARBA00022552"/>
    </source>
</evidence>
<name>A0AAD5YIC0_9APHY</name>
<dbReference type="EMBL" id="JANAWD010000010">
    <property type="protein sequence ID" value="KAJ3491571.1"/>
    <property type="molecule type" value="Genomic_DNA"/>
</dbReference>
<dbReference type="GO" id="GO:0000177">
    <property type="term" value="C:cytoplasmic exosome (RNase complex)"/>
    <property type="evidence" value="ECO:0007669"/>
    <property type="project" value="TreeGrafter"/>
</dbReference>
<reference evidence="7" key="1">
    <citation type="submission" date="2022-07" db="EMBL/GenBank/DDBJ databases">
        <title>Genome Sequence of Physisporinus lineatus.</title>
        <authorList>
            <person name="Buettner E."/>
        </authorList>
    </citation>
    <scope>NUCLEOTIDE SEQUENCE</scope>
    <source>
        <strain evidence="7">VT162</strain>
    </source>
</reference>